<dbReference type="CDD" id="cd00038">
    <property type="entry name" value="CAP_ED"/>
    <property type="match status" value="1"/>
</dbReference>
<dbReference type="GO" id="GO:0005829">
    <property type="term" value="C:cytosol"/>
    <property type="evidence" value="ECO:0007669"/>
    <property type="project" value="TreeGrafter"/>
</dbReference>
<dbReference type="PANTHER" id="PTHR24567:SF74">
    <property type="entry name" value="HTH-TYPE TRANSCRIPTIONAL REGULATOR ARCR"/>
    <property type="match status" value="1"/>
</dbReference>
<reference evidence="6 7" key="1">
    <citation type="submission" date="2015-09" db="EMBL/GenBank/DDBJ databases">
        <authorList>
            <person name="Jackson K.R."/>
            <person name="Lunt B.L."/>
            <person name="Fisher J.N.B."/>
            <person name="Gardner A.V."/>
            <person name="Bailey M.E."/>
            <person name="Deus L.M."/>
            <person name="Earl A.S."/>
            <person name="Gibby P.D."/>
            <person name="Hartmann K.A."/>
            <person name="Liu J.E."/>
            <person name="Manci A.M."/>
            <person name="Nielsen D.A."/>
            <person name="Solomon M.B."/>
            <person name="Breakwell D.P."/>
            <person name="Burnett S.H."/>
            <person name="Grose J.H."/>
        </authorList>
    </citation>
    <scope>NUCLEOTIDE SEQUENCE [LARGE SCALE GENOMIC DNA]</scope>
    <source>
        <strain evidence="6 7">16</strain>
    </source>
</reference>
<evidence type="ECO:0000256" key="1">
    <source>
        <dbReference type="ARBA" id="ARBA00023015"/>
    </source>
</evidence>
<dbReference type="Pfam" id="PF13545">
    <property type="entry name" value="HTH_Crp_2"/>
    <property type="match status" value="1"/>
</dbReference>
<organism evidence="6 7">
    <name type="scientific">Prosthecodimorpha hirschii</name>
    <dbReference type="NCBI Taxonomy" id="665126"/>
    <lineage>
        <taxon>Bacteria</taxon>
        <taxon>Pseudomonadati</taxon>
        <taxon>Pseudomonadota</taxon>
        <taxon>Alphaproteobacteria</taxon>
        <taxon>Hyphomicrobiales</taxon>
        <taxon>Ancalomicrobiaceae</taxon>
        <taxon>Prosthecodimorpha</taxon>
    </lineage>
</organism>
<dbReference type="SMART" id="SM00100">
    <property type="entry name" value="cNMP"/>
    <property type="match status" value="1"/>
</dbReference>
<feature type="domain" description="Cyclic nucleotide-binding" evidence="4">
    <location>
        <begin position="17"/>
        <end position="111"/>
    </location>
</feature>
<dbReference type="InterPro" id="IPR036388">
    <property type="entry name" value="WH-like_DNA-bd_sf"/>
</dbReference>
<accession>A0A0P6WGI6</accession>
<dbReference type="InterPro" id="IPR036390">
    <property type="entry name" value="WH_DNA-bd_sf"/>
</dbReference>
<evidence type="ECO:0008006" key="8">
    <source>
        <dbReference type="Google" id="ProtNLM"/>
    </source>
</evidence>
<proteinExistence type="predicted"/>
<dbReference type="Pfam" id="PF00027">
    <property type="entry name" value="cNMP_binding"/>
    <property type="match status" value="1"/>
</dbReference>
<sequence length="228" mass="25068">MAYAAHDDKQFVCTMPVFRGVAPDLLARVWDRRLPAVFEPGTVLFQQGDPAAHLYIMLEGTVKVVRSQEDGSEALISILGRGDTIAECAYCAHETYTFSAEAVTRARLLPVGVDTIADCVARDPGFALVLLRLQQRNLELLVDQVEQMKLKTAAQRVALFILRQRRGQTGTAAVELPYEKALIAQLLGMNPESFSRALAKLRELGVAVEGRSIRIGSVARLQAFARSE</sequence>
<dbReference type="InterPro" id="IPR012318">
    <property type="entry name" value="HTH_CRP"/>
</dbReference>
<dbReference type="RefSeq" id="WP_054359967.1">
    <property type="nucleotide sequence ID" value="NZ_LJYW01000001.1"/>
</dbReference>
<dbReference type="AlphaFoldDB" id="A0A0P6WGI6"/>
<keyword evidence="2" id="KW-0238">DNA-binding</keyword>
<feature type="domain" description="HTH crp-type" evidence="5">
    <location>
        <begin position="151"/>
        <end position="219"/>
    </location>
</feature>
<dbReference type="Proteomes" id="UP000048984">
    <property type="component" value="Unassembled WGS sequence"/>
</dbReference>
<keyword evidence="3" id="KW-0804">Transcription</keyword>
<dbReference type="Gene3D" id="2.60.120.10">
    <property type="entry name" value="Jelly Rolls"/>
    <property type="match status" value="1"/>
</dbReference>
<dbReference type="InterPro" id="IPR000595">
    <property type="entry name" value="cNMP-bd_dom"/>
</dbReference>
<evidence type="ECO:0000259" key="5">
    <source>
        <dbReference type="PROSITE" id="PS51063"/>
    </source>
</evidence>
<name>A0A0P6WGI6_9HYPH</name>
<gene>
    <name evidence="6" type="ORF">ABB55_17620</name>
</gene>
<dbReference type="PROSITE" id="PS51063">
    <property type="entry name" value="HTH_CRP_2"/>
    <property type="match status" value="1"/>
</dbReference>
<keyword evidence="1" id="KW-0805">Transcription regulation</keyword>
<dbReference type="SMART" id="SM00419">
    <property type="entry name" value="HTH_CRP"/>
    <property type="match status" value="1"/>
</dbReference>
<protein>
    <recommendedName>
        <fullName evidence="8">Crp/Fnr family transcriptional regulator</fullName>
    </recommendedName>
</protein>
<dbReference type="InterPro" id="IPR018490">
    <property type="entry name" value="cNMP-bd_dom_sf"/>
</dbReference>
<dbReference type="GO" id="GO:0003700">
    <property type="term" value="F:DNA-binding transcription factor activity"/>
    <property type="evidence" value="ECO:0007669"/>
    <property type="project" value="TreeGrafter"/>
</dbReference>
<dbReference type="EMBL" id="LJYW01000001">
    <property type="protein sequence ID" value="KPL53803.1"/>
    <property type="molecule type" value="Genomic_DNA"/>
</dbReference>
<comment type="caution">
    <text evidence="6">The sequence shown here is derived from an EMBL/GenBank/DDBJ whole genome shotgun (WGS) entry which is preliminary data.</text>
</comment>
<dbReference type="SUPFAM" id="SSF46785">
    <property type="entry name" value="Winged helix' DNA-binding domain"/>
    <property type="match status" value="1"/>
</dbReference>
<dbReference type="PROSITE" id="PS50042">
    <property type="entry name" value="CNMP_BINDING_3"/>
    <property type="match status" value="1"/>
</dbReference>
<keyword evidence="7" id="KW-1185">Reference proteome</keyword>
<dbReference type="GO" id="GO:0003677">
    <property type="term" value="F:DNA binding"/>
    <property type="evidence" value="ECO:0007669"/>
    <property type="project" value="UniProtKB-KW"/>
</dbReference>
<dbReference type="Gene3D" id="1.10.10.10">
    <property type="entry name" value="Winged helix-like DNA-binding domain superfamily/Winged helix DNA-binding domain"/>
    <property type="match status" value="1"/>
</dbReference>
<evidence type="ECO:0000256" key="3">
    <source>
        <dbReference type="ARBA" id="ARBA00023163"/>
    </source>
</evidence>
<evidence type="ECO:0000259" key="4">
    <source>
        <dbReference type="PROSITE" id="PS50042"/>
    </source>
</evidence>
<evidence type="ECO:0000313" key="7">
    <source>
        <dbReference type="Proteomes" id="UP000048984"/>
    </source>
</evidence>
<evidence type="ECO:0000313" key="6">
    <source>
        <dbReference type="EMBL" id="KPL53803.1"/>
    </source>
</evidence>
<reference evidence="6 7" key="2">
    <citation type="submission" date="2015-10" db="EMBL/GenBank/DDBJ databases">
        <title>Draft Genome Sequence of Prosthecomicrobium hirschii ATCC 27832.</title>
        <authorList>
            <person name="Daniel J."/>
            <person name="Givan S.A."/>
            <person name="Brun Y.V."/>
            <person name="Brown P.J."/>
        </authorList>
    </citation>
    <scope>NUCLEOTIDE SEQUENCE [LARGE SCALE GENOMIC DNA]</scope>
    <source>
        <strain evidence="6 7">16</strain>
    </source>
</reference>
<dbReference type="InterPro" id="IPR050397">
    <property type="entry name" value="Env_Response_Regulators"/>
</dbReference>
<dbReference type="SUPFAM" id="SSF51206">
    <property type="entry name" value="cAMP-binding domain-like"/>
    <property type="match status" value="1"/>
</dbReference>
<dbReference type="PANTHER" id="PTHR24567">
    <property type="entry name" value="CRP FAMILY TRANSCRIPTIONAL REGULATORY PROTEIN"/>
    <property type="match status" value="1"/>
</dbReference>
<dbReference type="STRING" id="665126.ABB55_17620"/>
<dbReference type="InterPro" id="IPR014710">
    <property type="entry name" value="RmlC-like_jellyroll"/>
</dbReference>
<evidence type="ECO:0000256" key="2">
    <source>
        <dbReference type="ARBA" id="ARBA00023125"/>
    </source>
</evidence>